<dbReference type="Proteomes" id="UP000270924">
    <property type="component" value="Unassembled WGS sequence"/>
</dbReference>
<protein>
    <submittedName>
        <fullName evidence="1">Uncharacterized protein</fullName>
    </submittedName>
</protein>
<name>A0A3P7EBY5_WUCBA</name>
<evidence type="ECO:0000313" key="2">
    <source>
        <dbReference type="Proteomes" id="UP000270924"/>
    </source>
</evidence>
<evidence type="ECO:0000313" key="1">
    <source>
        <dbReference type="EMBL" id="VDM20330.1"/>
    </source>
</evidence>
<sequence>MIVFSNLIHFLINKRIKLYTRILIISDINFRHIPQLCTAFTECEIFKIEKPNLTKLLTLCKDEIYRNNDRCFRVFLLVMKFLNDTNAMKIFNAFYDNKMFIQLSDFYISWIKRCGDNHNVIRSILIKAEKMDAKPKWTLSIWKRSFTS</sequence>
<organism evidence="1 2">
    <name type="scientific">Wuchereria bancrofti</name>
    <dbReference type="NCBI Taxonomy" id="6293"/>
    <lineage>
        <taxon>Eukaryota</taxon>
        <taxon>Metazoa</taxon>
        <taxon>Ecdysozoa</taxon>
        <taxon>Nematoda</taxon>
        <taxon>Chromadorea</taxon>
        <taxon>Rhabditida</taxon>
        <taxon>Spirurina</taxon>
        <taxon>Spiruromorpha</taxon>
        <taxon>Filarioidea</taxon>
        <taxon>Onchocercidae</taxon>
        <taxon>Wuchereria</taxon>
    </lineage>
</organism>
<gene>
    <name evidence="1" type="ORF">WBA_LOCUS11196</name>
</gene>
<proteinExistence type="predicted"/>
<dbReference type="OrthoDB" id="5854829at2759"/>
<reference evidence="1 2" key="1">
    <citation type="submission" date="2018-11" db="EMBL/GenBank/DDBJ databases">
        <authorList>
            <consortium name="Pathogen Informatics"/>
        </authorList>
    </citation>
    <scope>NUCLEOTIDE SEQUENCE [LARGE SCALE GENOMIC DNA]</scope>
</reference>
<dbReference type="InParanoid" id="A0A3P7EBY5"/>
<accession>A0A3P7EBY5</accession>
<keyword evidence="2" id="KW-1185">Reference proteome</keyword>
<dbReference type="Gene3D" id="1.25.40.430">
    <property type="match status" value="1"/>
</dbReference>
<dbReference type="EMBL" id="UYWW01012290">
    <property type="protein sequence ID" value="VDM20330.1"/>
    <property type="molecule type" value="Genomic_DNA"/>
</dbReference>
<dbReference type="AlphaFoldDB" id="A0A3P7EBY5"/>